<dbReference type="EMBL" id="AZGK01000021">
    <property type="protein sequence ID" value="KRM45032.1"/>
    <property type="molecule type" value="Genomic_DNA"/>
</dbReference>
<protein>
    <submittedName>
        <fullName evidence="1">Uncharacterized protein</fullName>
    </submittedName>
</protein>
<proteinExistence type="predicted"/>
<dbReference type="Proteomes" id="UP000051957">
    <property type="component" value="Unassembled WGS sequence"/>
</dbReference>
<dbReference type="GeneID" id="69802265"/>
<sequence>MEQQYSEVEAEKHFENNRLWFRRFQTTRSYRKLTKPERAAAGYITQAFVGLAYKYQLRNPRRYTATSVKEVVLTLFPEKIAATNVFFTSVIPVMRRYFIFLGVQHKISNVDTLIRALDTIKVRQLLDGHRETKNWDAHKRLGMQVLMGYKPDIDPKQVTTFEQDFNMGVPLRFCFDFSVNRPPKNIILLTEKLRKKFENVMYEKNK</sequence>
<reference evidence="1 2" key="1">
    <citation type="journal article" date="2015" name="Genome Announc.">
        <title>Expanding the biotechnology potential of lactobacilli through comparative genomics of 213 strains and associated genera.</title>
        <authorList>
            <person name="Sun Z."/>
            <person name="Harris H.M."/>
            <person name="McCann A."/>
            <person name="Guo C."/>
            <person name="Argimon S."/>
            <person name="Zhang W."/>
            <person name="Yang X."/>
            <person name="Jeffery I.B."/>
            <person name="Cooney J.C."/>
            <person name="Kagawa T.F."/>
            <person name="Liu W."/>
            <person name="Song Y."/>
            <person name="Salvetti E."/>
            <person name="Wrobel A."/>
            <person name="Rasinkangas P."/>
            <person name="Parkhill J."/>
            <person name="Rea M.C."/>
            <person name="O'Sullivan O."/>
            <person name="Ritari J."/>
            <person name="Douillard F.P."/>
            <person name="Paul Ross R."/>
            <person name="Yang R."/>
            <person name="Briner A.E."/>
            <person name="Felis G.E."/>
            <person name="de Vos W.M."/>
            <person name="Barrangou R."/>
            <person name="Klaenhammer T.R."/>
            <person name="Caufield P.W."/>
            <person name="Cui Y."/>
            <person name="Zhang H."/>
            <person name="O'Toole P.W."/>
        </authorList>
    </citation>
    <scope>NUCLEOTIDE SEQUENCE [LARGE SCALE GENOMIC DNA]</scope>
    <source>
        <strain evidence="1 2">DSM 5707</strain>
    </source>
</reference>
<dbReference type="PATRIC" id="fig|1423784.4.peg.1295"/>
<name>A0A0R1YRH5_9LACO</name>
<evidence type="ECO:0000313" key="2">
    <source>
        <dbReference type="Proteomes" id="UP000051957"/>
    </source>
</evidence>
<dbReference type="RefSeq" id="WP_057910381.1">
    <property type="nucleotide sequence ID" value="NZ_AZGK01000021.1"/>
</dbReference>
<gene>
    <name evidence="1" type="ORF">FC51_GL001279</name>
</gene>
<accession>A0A0R1YRH5</accession>
<comment type="caution">
    <text evidence="1">The sequence shown here is derived from an EMBL/GenBank/DDBJ whole genome shotgun (WGS) entry which is preliminary data.</text>
</comment>
<organism evidence="1 2">
    <name type="scientific">Lentilactobacillus parabuchneri DSM 5707 = NBRC 107865</name>
    <dbReference type="NCBI Taxonomy" id="1423784"/>
    <lineage>
        <taxon>Bacteria</taxon>
        <taxon>Bacillati</taxon>
        <taxon>Bacillota</taxon>
        <taxon>Bacilli</taxon>
        <taxon>Lactobacillales</taxon>
        <taxon>Lactobacillaceae</taxon>
        <taxon>Lentilactobacillus</taxon>
    </lineage>
</organism>
<dbReference type="AlphaFoldDB" id="A0A0R1YRH5"/>
<evidence type="ECO:0000313" key="1">
    <source>
        <dbReference type="EMBL" id="KRM45032.1"/>
    </source>
</evidence>